<feature type="transmembrane region" description="Helical" evidence="5">
    <location>
        <begin position="225"/>
        <end position="246"/>
    </location>
</feature>
<feature type="transmembrane region" description="Helical" evidence="5">
    <location>
        <begin position="159"/>
        <end position="179"/>
    </location>
</feature>
<dbReference type="Proteomes" id="UP000204221">
    <property type="component" value="Chromosome"/>
</dbReference>
<accession>A0A221W5B9</accession>
<keyword evidence="7" id="KW-1185">Reference proteome</keyword>
<dbReference type="InterPro" id="IPR044878">
    <property type="entry name" value="UbiA_sf"/>
</dbReference>
<dbReference type="GO" id="GO:0016020">
    <property type="term" value="C:membrane"/>
    <property type="evidence" value="ECO:0007669"/>
    <property type="project" value="UniProtKB-SubCell"/>
</dbReference>
<keyword evidence="4 5" id="KW-0472">Membrane</keyword>
<proteinExistence type="predicted"/>
<keyword evidence="2 5" id="KW-0812">Transmembrane</keyword>
<dbReference type="InterPro" id="IPR000537">
    <property type="entry name" value="UbiA_prenyltransferase"/>
</dbReference>
<dbReference type="GO" id="GO:0016765">
    <property type="term" value="F:transferase activity, transferring alkyl or aryl (other than methyl) groups"/>
    <property type="evidence" value="ECO:0007669"/>
    <property type="project" value="InterPro"/>
</dbReference>
<dbReference type="CDD" id="cd13956">
    <property type="entry name" value="PT_UbiA"/>
    <property type="match status" value="1"/>
</dbReference>
<evidence type="ECO:0000256" key="4">
    <source>
        <dbReference type="ARBA" id="ARBA00023136"/>
    </source>
</evidence>
<organism evidence="6 7">
    <name type="scientific">Actinoalloteichus hoggarensis</name>
    <dbReference type="NCBI Taxonomy" id="1470176"/>
    <lineage>
        <taxon>Bacteria</taxon>
        <taxon>Bacillati</taxon>
        <taxon>Actinomycetota</taxon>
        <taxon>Actinomycetes</taxon>
        <taxon>Pseudonocardiales</taxon>
        <taxon>Pseudonocardiaceae</taxon>
        <taxon>Actinoalloteichus</taxon>
    </lineage>
</organism>
<evidence type="ECO:0000256" key="3">
    <source>
        <dbReference type="ARBA" id="ARBA00022989"/>
    </source>
</evidence>
<feature type="transmembrane region" description="Helical" evidence="5">
    <location>
        <begin position="200"/>
        <end position="219"/>
    </location>
</feature>
<feature type="transmembrane region" description="Helical" evidence="5">
    <location>
        <begin position="258"/>
        <end position="277"/>
    </location>
</feature>
<evidence type="ECO:0000256" key="1">
    <source>
        <dbReference type="ARBA" id="ARBA00004141"/>
    </source>
</evidence>
<sequence length="278" mass="27844">MSPTARLSALLGSAHPEPAVAVTLFTTVLAAAIGRGVGGSVLVAATVLAGQLSIGWSNDAWDARRDLATGRRDKPVAAGLLSPRSVGVAAVIAVLVCIPLSLANGLIAGSVHLFGMVAAGWAYNVGLKRTVLSPLAYAVGFGSLPAFVTLGLPGAPWPAWWAVVAAALLGMGAHLVNALPDIEGDLVTGVRGFPQRIGRTACRTLTPLVMLAAVGVLLVGTPGRIGLPSLLIAAVAAAVAIAGTAIPAAPDSRRPFRAAVLTAALAIVLFLFNGSAVV</sequence>
<evidence type="ECO:0000256" key="2">
    <source>
        <dbReference type="ARBA" id="ARBA00022692"/>
    </source>
</evidence>
<dbReference type="AlphaFoldDB" id="A0A221W5B9"/>
<evidence type="ECO:0000313" key="6">
    <source>
        <dbReference type="EMBL" id="ASO20856.1"/>
    </source>
</evidence>
<dbReference type="KEGG" id="ahg:AHOG_16150"/>
<evidence type="ECO:0000313" key="7">
    <source>
        <dbReference type="Proteomes" id="UP000204221"/>
    </source>
</evidence>
<keyword evidence="6" id="KW-0808">Transferase</keyword>
<protein>
    <submittedName>
        <fullName evidence="6">Prenyltransferase</fullName>
    </submittedName>
</protein>
<comment type="subcellular location">
    <subcellularLocation>
        <location evidence="1">Membrane</location>
        <topology evidence="1">Multi-pass membrane protein</topology>
    </subcellularLocation>
</comment>
<feature type="transmembrane region" description="Helical" evidence="5">
    <location>
        <begin position="102"/>
        <end position="123"/>
    </location>
</feature>
<dbReference type="Pfam" id="PF01040">
    <property type="entry name" value="UbiA"/>
    <property type="match status" value="1"/>
</dbReference>
<dbReference type="Gene3D" id="1.10.357.140">
    <property type="entry name" value="UbiA prenyltransferase"/>
    <property type="match status" value="1"/>
</dbReference>
<name>A0A221W5B9_9PSEU</name>
<evidence type="ECO:0000256" key="5">
    <source>
        <dbReference type="SAM" id="Phobius"/>
    </source>
</evidence>
<reference evidence="6 7" key="1">
    <citation type="submission" date="2017-07" db="EMBL/GenBank/DDBJ databases">
        <title>Complete genome sequence of Actinoalloteichus hoggarensis DSM 45943, type strain of Actinoalloteichus hoggarensis.</title>
        <authorList>
            <person name="Ruckert C."/>
            <person name="Nouioui I."/>
            <person name="Willmese J."/>
            <person name="van Wezel G."/>
            <person name="Klenk H.-P."/>
            <person name="Kalinowski J."/>
            <person name="Zotchev S.B."/>
        </authorList>
    </citation>
    <scope>NUCLEOTIDE SEQUENCE [LARGE SCALE GENOMIC DNA]</scope>
    <source>
        <strain evidence="6 7">DSM 45943</strain>
    </source>
</reference>
<feature type="transmembrane region" description="Helical" evidence="5">
    <location>
        <begin position="76"/>
        <end position="96"/>
    </location>
</feature>
<dbReference type="EMBL" id="CP022521">
    <property type="protein sequence ID" value="ASO20856.1"/>
    <property type="molecule type" value="Genomic_DNA"/>
</dbReference>
<dbReference type="Gene3D" id="1.20.120.1780">
    <property type="entry name" value="UbiA prenyltransferase"/>
    <property type="match status" value="1"/>
</dbReference>
<gene>
    <name evidence="6" type="ORF">AHOG_16150</name>
</gene>
<feature type="transmembrane region" description="Helical" evidence="5">
    <location>
        <begin position="135"/>
        <end position="153"/>
    </location>
</feature>
<feature type="transmembrane region" description="Helical" evidence="5">
    <location>
        <begin position="37"/>
        <end position="56"/>
    </location>
</feature>
<keyword evidence="3 5" id="KW-1133">Transmembrane helix</keyword>